<dbReference type="EMBL" id="NKQK01000018">
    <property type="protein sequence ID" value="PSS05045.1"/>
    <property type="molecule type" value="Genomic_DNA"/>
</dbReference>
<evidence type="ECO:0000313" key="1">
    <source>
        <dbReference type="EMBL" id="PSS05045.1"/>
    </source>
</evidence>
<name>A0A2R6QAY8_ACTCC</name>
<dbReference type="PANTHER" id="PTHR32278">
    <property type="entry name" value="F-BOX DOMAIN-CONTAINING PROTEIN"/>
    <property type="match status" value="1"/>
</dbReference>
<dbReference type="CDD" id="cd22162">
    <property type="entry name" value="F-box_AtSKIP3-like"/>
    <property type="match status" value="1"/>
</dbReference>
<accession>A0A2R6QAY8</accession>
<dbReference type="Gramene" id="PSS05045">
    <property type="protein sequence ID" value="PSS05045"/>
    <property type="gene ID" value="CEY00_Acc20908"/>
</dbReference>
<evidence type="ECO:0000313" key="2">
    <source>
        <dbReference type="Proteomes" id="UP000241394"/>
    </source>
</evidence>
<organism evidence="1 2">
    <name type="scientific">Actinidia chinensis var. chinensis</name>
    <name type="common">Chinese soft-hair kiwi</name>
    <dbReference type="NCBI Taxonomy" id="1590841"/>
    <lineage>
        <taxon>Eukaryota</taxon>
        <taxon>Viridiplantae</taxon>
        <taxon>Streptophyta</taxon>
        <taxon>Embryophyta</taxon>
        <taxon>Tracheophyta</taxon>
        <taxon>Spermatophyta</taxon>
        <taxon>Magnoliopsida</taxon>
        <taxon>eudicotyledons</taxon>
        <taxon>Gunneridae</taxon>
        <taxon>Pentapetalae</taxon>
        <taxon>asterids</taxon>
        <taxon>Ericales</taxon>
        <taxon>Actinidiaceae</taxon>
        <taxon>Actinidia</taxon>
    </lineage>
</organism>
<dbReference type="STRING" id="1590841.A0A2R6QAY8"/>
<dbReference type="InParanoid" id="A0A2R6QAY8"/>
<dbReference type="Pfam" id="PF14299">
    <property type="entry name" value="PP2"/>
    <property type="match status" value="1"/>
</dbReference>
<reference evidence="1 2" key="1">
    <citation type="submission" date="2017-07" db="EMBL/GenBank/DDBJ databases">
        <title>An improved, manually edited Actinidia chinensis var. chinensis (kiwifruit) genome highlights the challenges associated with draft genomes and gene prediction in plants.</title>
        <authorList>
            <person name="Pilkington S."/>
            <person name="Crowhurst R."/>
            <person name="Hilario E."/>
            <person name="Nardozza S."/>
            <person name="Fraser L."/>
            <person name="Peng Y."/>
            <person name="Gunaseelan K."/>
            <person name="Simpson R."/>
            <person name="Tahir J."/>
            <person name="Deroles S."/>
            <person name="Templeton K."/>
            <person name="Luo Z."/>
            <person name="Davy M."/>
            <person name="Cheng C."/>
            <person name="Mcneilage M."/>
            <person name="Scaglione D."/>
            <person name="Liu Y."/>
            <person name="Zhang Q."/>
            <person name="Datson P."/>
            <person name="De Silva N."/>
            <person name="Gardiner S."/>
            <person name="Bassett H."/>
            <person name="Chagne D."/>
            <person name="Mccallum J."/>
            <person name="Dzierzon H."/>
            <person name="Deng C."/>
            <person name="Wang Y.-Y."/>
            <person name="Barron N."/>
            <person name="Manako K."/>
            <person name="Bowen J."/>
            <person name="Foster T."/>
            <person name="Erridge Z."/>
            <person name="Tiffin H."/>
            <person name="Waite C."/>
            <person name="Davies K."/>
            <person name="Grierson E."/>
            <person name="Laing W."/>
            <person name="Kirk R."/>
            <person name="Chen X."/>
            <person name="Wood M."/>
            <person name="Montefiori M."/>
            <person name="Brummell D."/>
            <person name="Schwinn K."/>
            <person name="Catanach A."/>
            <person name="Fullerton C."/>
            <person name="Li D."/>
            <person name="Meiyalaghan S."/>
            <person name="Nieuwenhuizen N."/>
            <person name="Read N."/>
            <person name="Prakash R."/>
            <person name="Hunter D."/>
            <person name="Zhang H."/>
            <person name="Mckenzie M."/>
            <person name="Knabel M."/>
            <person name="Harris A."/>
            <person name="Allan A."/>
            <person name="Chen A."/>
            <person name="Janssen B."/>
            <person name="Plunkett B."/>
            <person name="Dwamena C."/>
            <person name="Voogd C."/>
            <person name="Leif D."/>
            <person name="Lafferty D."/>
            <person name="Souleyre E."/>
            <person name="Varkonyi-Gasic E."/>
            <person name="Gambi F."/>
            <person name="Hanley J."/>
            <person name="Yao J.-L."/>
            <person name="Cheung J."/>
            <person name="David K."/>
            <person name="Warren B."/>
            <person name="Marsh K."/>
            <person name="Snowden K."/>
            <person name="Lin-Wang K."/>
            <person name="Brian L."/>
            <person name="Martinez-Sanchez M."/>
            <person name="Wang M."/>
            <person name="Ileperuma N."/>
            <person name="Macnee N."/>
            <person name="Campin R."/>
            <person name="Mcatee P."/>
            <person name="Drummond R."/>
            <person name="Espley R."/>
            <person name="Ireland H."/>
            <person name="Wu R."/>
            <person name="Atkinson R."/>
            <person name="Karunairetnam S."/>
            <person name="Bulley S."/>
            <person name="Chunkath S."/>
            <person name="Hanley Z."/>
            <person name="Storey R."/>
            <person name="Thrimawithana A."/>
            <person name="Thomson S."/>
            <person name="David C."/>
            <person name="Testolin R."/>
        </authorList>
    </citation>
    <scope>NUCLEOTIDE SEQUENCE [LARGE SCALE GENOMIC DNA]</scope>
    <source>
        <strain evidence="2">cv. Red5</strain>
        <tissue evidence="1">Young leaf</tissue>
    </source>
</reference>
<dbReference type="InterPro" id="IPR036047">
    <property type="entry name" value="F-box-like_dom_sf"/>
</dbReference>
<dbReference type="SUPFAM" id="SSF81383">
    <property type="entry name" value="F-box domain"/>
    <property type="match status" value="1"/>
</dbReference>
<protein>
    <submittedName>
        <fullName evidence="1">F-box protein like</fullName>
    </submittedName>
</protein>
<comment type="caution">
    <text evidence="1">The sequence shown here is derived from an EMBL/GenBank/DDBJ whole genome shotgun (WGS) entry which is preliminary data.</text>
</comment>
<reference evidence="2" key="2">
    <citation type="journal article" date="2018" name="BMC Genomics">
        <title>A manually annotated Actinidia chinensis var. chinensis (kiwifruit) genome highlights the challenges associated with draft genomes and gene prediction in plants.</title>
        <authorList>
            <person name="Pilkington S.M."/>
            <person name="Crowhurst R."/>
            <person name="Hilario E."/>
            <person name="Nardozza S."/>
            <person name="Fraser L."/>
            <person name="Peng Y."/>
            <person name="Gunaseelan K."/>
            <person name="Simpson R."/>
            <person name="Tahir J."/>
            <person name="Deroles S.C."/>
            <person name="Templeton K."/>
            <person name="Luo Z."/>
            <person name="Davy M."/>
            <person name="Cheng C."/>
            <person name="McNeilage M."/>
            <person name="Scaglione D."/>
            <person name="Liu Y."/>
            <person name="Zhang Q."/>
            <person name="Datson P."/>
            <person name="De Silva N."/>
            <person name="Gardiner S.E."/>
            <person name="Bassett H."/>
            <person name="Chagne D."/>
            <person name="McCallum J."/>
            <person name="Dzierzon H."/>
            <person name="Deng C."/>
            <person name="Wang Y.Y."/>
            <person name="Barron L."/>
            <person name="Manako K."/>
            <person name="Bowen J."/>
            <person name="Foster T.M."/>
            <person name="Erridge Z.A."/>
            <person name="Tiffin H."/>
            <person name="Waite C.N."/>
            <person name="Davies K.M."/>
            <person name="Grierson E.P."/>
            <person name="Laing W.A."/>
            <person name="Kirk R."/>
            <person name="Chen X."/>
            <person name="Wood M."/>
            <person name="Montefiori M."/>
            <person name="Brummell D.A."/>
            <person name="Schwinn K.E."/>
            <person name="Catanach A."/>
            <person name="Fullerton C."/>
            <person name="Li D."/>
            <person name="Meiyalaghan S."/>
            <person name="Nieuwenhuizen N."/>
            <person name="Read N."/>
            <person name="Prakash R."/>
            <person name="Hunter D."/>
            <person name="Zhang H."/>
            <person name="McKenzie M."/>
            <person name="Knabel M."/>
            <person name="Harris A."/>
            <person name="Allan A.C."/>
            <person name="Gleave A."/>
            <person name="Chen A."/>
            <person name="Janssen B.J."/>
            <person name="Plunkett B."/>
            <person name="Ampomah-Dwamena C."/>
            <person name="Voogd C."/>
            <person name="Leif D."/>
            <person name="Lafferty D."/>
            <person name="Souleyre E.J.F."/>
            <person name="Varkonyi-Gasic E."/>
            <person name="Gambi F."/>
            <person name="Hanley J."/>
            <person name="Yao J.L."/>
            <person name="Cheung J."/>
            <person name="David K.M."/>
            <person name="Warren B."/>
            <person name="Marsh K."/>
            <person name="Snowden K.C."/>
            <person name="Lin-Wang K."/>
            <person name="Brian L."/>
            <person name="Martinez-Sanchez M."/>
            <person name="Wang M."/>
            <person name="Ileperuma N."/>
            <person name="Macnee N."/>
            <person name="Campin R."/>
            <person name="McAtee P."/>
            <person name="Drummond R.S.M."/>
            <person name="Espley R.V."/>
            <person name="Ireland H.S."/>
            <person name="Wu R."/>
            <person name="Atkinson R.G."/>
            <person name="Karunairetnam S."/>
            <person name="Bulley S."/>
            <person name="Chunkath S."/>
            <person name="Hanley Z."/>
            <person name="Storey R."/>
            <person name="Thrimawithana A.H."/>
            <person name="Thomson S."/>
            <person name="David C."/>
            <person name="Testolin R."/>
            <person name="Huang H."/>
            <person name="Hellens R.P."/>
            <person name="Schaffer R.J."/>
        </authorList>
    </citation>
    <scope>NUCLEOTIDE SEQUENCE [LARGE SCALE GENOMIC DNA]</scope>
    <source>
        <strain evidence="2">cv. Red5</strain>
    </source>
</reference>
<dbReference type="Proteomes" id="UP000241394">
    <property type="component" value="Chromosome LG18"/>
</dbReference>
<dbReference type="AlphaFoldDB" id="A0A2R6QAY8"/>
<keyword evidence="2" id="KW-1185">Reference proteome</keyword>
<dbReference type="PANTHER" id="PTHR32278:SF111">
    <property type="entry name" value="F-BOX PROTEIN PP2-B12-RELATED"/>
    <property type="match status" value="1"/>
</dbReference>
<proteinExistence type="predicted"/>
<sequence>MAVDLPEGCIANVVSMTTPLEACRVSMLGSIFRSAAESDEVWEKFLPRDYDDIVARAVAPPPPCFDSKKHLYLWLSDHPLIIDNATKSFWLEKRSGRRCCMLAARNLTIVWGDTPRYWRWTSLPESRFPEVAELVNVCWLEIRGKINTSILSPSTNYAAYLVFKSTESTYGFEYQPAVVSVGISGGESETRNVYLDPEGKQCLRYPIMPRGIGIFSRRFSSNMFRPHACIPRERETESEQQYPKVRGDGWMEIELGECFNKGGEDSEMEMSLMEVNGGDWKSGIVVQGIEIRPKEDT</sequence>
<dbReference type="OrthoDB" id="1918565at2759"/>
<dbReference type="InterPro" id="IPR025886">
    <property type="entry name" value="PP2-like"/>
</dbReference>
<dbReference type="OMA" id="WINTIML"/>
<gene>
    <name evidence="1" type="ORF">CEY00_Acc20908</name>
</gene>